<evidence type="ECO:0000313" key="2">
    <source>
        <dbReference type="Proteomes" id="UP000003082"/>
    </source>
</evidence>
<organism evidence="1 2">
    <name type="scientific">Campylobacter rectus RM3267</name>
    <dbReference type="NCBI Taxonomy" id="553218"/>
    <lineage>
        <taxon>Bacteria</taxon>
        <taxon>Pseudomonadati</taxon>
        <taxon>Campylobacterota</taxon>
        <taxon>Epsilonproteobacteria</taxon>
        <taxon>Campylobacterales</taxon>
        <taxon>Campylobacteraceae</taxon>
        <taxon>Campylobacter</taxon>
    </lineage>
</organism>
<proteinExistence type="predicted"/>
<comment type="caution">
    <text evidence="1">The sequence shown here is derived from an EMBL/GenBank/DDBJ whole genome shotgun (WGS) entry which is preliminary data.</text>
</comment>
<accession>B9D3I9</accession>
<dbReference type="Proteomes" id="UP000003082">
    <property type="component" value="Unassembled WGS sequence"/>
</dbReference>
<evidence type="ECO:0000313" key="1">
    <source>
        <dbReference type="EMBL" id="EEF13421.1"/>
    </source>
</evidence>
<dbReference type="AlphaFoldDB" id="B9D3I9"/>
<protein>
    <submittedName>
        <fullName evidence="1">Uncharacterized protein</fullName>
    </submittedName>
</protein>
<reference evidence="1 2" key="1">
    <citation type="submission" date="2008-08" db="EMBL/GenBank/DDBJ databases">
        <authorList>
            <person name="Madupu R."/>
            <person name="Durkin A.S."/>
            <person name="Torralba M."/>
            <person name="Methe B."/>
            <person name="Sutton G.G."/>
            <person name="Strausberg R.L."/>
            <person name="Nelson K.E."/>
        </authorList>
    </citation>
    <scope>NUCLEOTIDE SEQUENCE [LARGE SCALE GENOMIC DNA]</scope>
    <source>
        <strain evidence="1 2">RM3267</strain>
    </source>
</reference>
<dbReference type="STRING" id="553218.CAMRE0001_0043"/>
<sequence length="45" mass="5254">MAVKLDEMRLKFDDQIWRTNRCGGFFGLLKFKCAYGGEKFIFAVC</sequence>
<name>B9D3I9_CAMRE</name>
<gene>
    <name evidence="1" type="ORF">CAMRE0001_0043</name>
</gene>
<keyword evidence="2" id="KW-1185">Reference proteome</keyword>
<dbReference type="EMBL" id="ACFU01000020">
    <property type="protein sequence ID" value="EEF13421.1"/>
    <property type="molecule type" value="Genomic_DNA"/>
</dbReference>